<comment type="caution">
    <text evidence="2">The sequence shown here is derived from an EMBL/GenBank/DDBJ whole genome shotgun (WGS) entry which is preliminary data.</text>
</comment>
<dbReference type="InterPro" id="IPR010852">
    <property type="entry name" value="ABATE"/>
</dbReference>
<organism evidence="2 3">
    <name type="scientific">Georgenia deserti</name>
    <dbReference type="NCBI Taxonomy" id="2093781"/>
    <lineage>
        <taxon>Bacteria</taxon>
        <taxon>Bacillati</taxon>
        <taxon>Actinomycetota</taxon>
        <taxon>Actinomycetes</taxon>
        <taxon>Micrococcales</taxon>
        <taxon>Bogoriellaceae</taxon>
        <taxon>Georgenia</taxon>
    </lineage>
</organism>
<dbReference type="EMBL" id="JBHUEE010000005">
    <property type="protein sequence ID" value="MFD1718291.1"/>
    <property type="molecule type" value="Genomic_DNA"/>
</dbReference>
<name>A0ABW4L4C4_9MICO</name>
<feature type="domain" description="Zinc finger CGNR" evidence="1">
    <location>
        <begin position="129"/>
        <end position="170"/>
    </location>
</feature>
<dbReference type="PANTHER" id="PTHR35525:SF3">
    <property type="entry name" value="BLL6575 PROTEIN"/>
    <property type="match status" value="1"/>
</dbReference>
<evidence type="ECO:0000313" key="3">
    <source>
        <dbReference type="Proteomes" id="UP001597277"/>
    </source>
</evidence>
<accession>A0ABW4L4C4</accession>
<keyword evidence="3" id="KW-1185">Reference proteome</keyword>
<dbReference type="InterPro" id="IPR023286">
    <property type="entry name" value="ABATE_dom_sf"/>
</dbReference>
<gene>
    <name evidence="2" type="ORF">ACFSE6_10625</name>
</gene>
<dbReference type="RefSeq" id="WP_388006290.1">
    <property type="nucleotide sequence ID" value="NZ_JBHUEE010000005.1"/>
</dbReference>
<protein>
    <submittedName>
        <fullName evidence="2">CGNR zinc finger domain-containing protein</fullName>
    </submittedName>
</protein>
<dbReference type="Pfam" id="PF11706">
    <property type="entry name" value="zf-CGNR"/>
    <property type="match status" value="1"/>
</dbReference>
<dbReference type="Gene3D" id="1.10.3300.10">
    <property type="entry name" value="Jann2411-like domain"/>
    <property type="match status" value="1"/>
</dbReference>
<reference evidence="3" key="1">
    <citation type="journal article" date="2019" name="Int. J. Syst. Evol. Microbiol.">
        <title>The Global Catalogue of Microorganisms (GCM) 10K type strain sequencing project: providing services to taxonomists for standard genome sequencing and annotation.</title>
        <authorList>
            <consortium name="The Broad Institute Genomics Platform"/>
            <consortium name="The Broad Institute Genome Sequencing Center for Infectious Disease"/>
            <person name="Wu L."/>
            <person name="Ma J."/>
        </authorList>
    </citation>
    <scope>NUCLEOTIDE SEQUENCE [LARGE SCALE GENOMIC DNA]</scope>
    <source>
        <strain evidence="3">JCM 17130</strain>
    </source>
</reference>
<dbReference type="InterPro" id="IPR021005">
    <property type="entry name" value="Znf_CGNR"/>
</dbReference>
<evidence type="ECO:0000259" key="1">
    <source>
        <dbReference type="Pfam" id="PF11706"/>
    </source>
</evidence>
<dbReference type="SUPFAM" id="SSF160904">
    <property type="entry name" value="Jann2411-like"/>
    <property type="match status" value="1"/>
</dbReference>
<dbReference type="Proteomes" id="UP001597277">
    <property type="component" value="Unassembled WGS sequence"/>
</dbReference>
<dbReference type="PANTHER" id="PTHR35525">
    <property type="entry name" value="BLL6575 PROTEIN"/>
    <property type="match status" value="1"/>
</dbReference>
<sequence>MVAVPRLDMAELLAVVNYYAVTPRRAAEDEHEGYPALTAVLGEAPDRFPDINLGELQALAAEAYGVFVAAQDGGDVAACVNVMLAAAAPRPTCTDECGIAWEVDDSDQILRAAIGITLLDWLHTRGAERLGICRGIRCADAFADLSPSGRKIFCSNGCLNRHKVAEHRRRAKTA</sequence>
<evidence type="ECO:0000313" key="2">
    <source>
        <dbReference type="EMBL" id="MFD1718291.1"/>
    </source>
</evidence>
<proteinExistence type="predicted"/>